<dbReference type="PANTHER" id="PTHR33395:SF22">
    <property type="entry name" value="REVERSE TRANSCRIPTASE DOMAIN-CONTAINING PROTEIN"/>
    <property type="match status" value="1"/>
</dbReference>
<evidence type="ECO:0000313" key="3">
    <source>
        <dbReference type="EMBL" id="RMX57619.1"/>
    </source>
</evidence>
<proteinExistence type="predicted"/>
<feature type="non-terminal residue" evidence="3">
    <location>
        <position position="266"/>
    </location>
</feature>
<dbReference type="Proteomes" id="UP000275408">
    <property type="component" value="Unassembled WGS sequence"/>
</dbReference>
<dbReference type="STRING" id="46731.A0A3M6UVJ6"/>
<organism evidence="3 4">
    <name type="scientific">Pocillopora damicornis</name>
    <name type="common">Cauliflower coral</name>
    <name type="synonym">Millepora damicornis</name>
    <dbReference type="NCBI Taxonomy" id="46731"/>
    <lineage>
        <taxon>Eukaryota</taxon>
        <taxon>Metazoa</taxon>
        <taxon>Cnidaria</taxon>
        <taxon>Anthozoa</taxon>
        <taxon>Hexacorallia</taxon>
        <taxon>Scleractinia</taxon>
        <taxon>Astrocoeniina</taxon>
        <taxon>Pocilloporidae</taxon>
        <taxon>Pocillopora</taxon>
    </lineage>
</organism>
<accession>A0A3M6UVJ6</accession>
<gene>
    <name evidence="3" type="ORF">pdam_00015738</name>
</gene>
<protein>
    <recommendedName>
        <fullName evidence="2">Endonuclease/exonuclease/phosphatase domain-containing protein</fullName>
    </recommendedName>
</protein>
<dbReference type="SUPFAM" id="SSF56219">
    <property type="entry name" value="DNase I-like"/>
    <property type="match status" value="1"/>
</dbReference>
<dbReference type="Gene3D" id="3.60.10.10">
    <property type="entry name" value="Endonuclease/exonuclease/phosphatase"/>
    <property type="match status" value="1"/>
</dbReference>
<dbReference type="InterPro" id="IPR036691">
    <property type="entry name" value="Endo/exonu/phosph_ase_sf"/>
</dbReference>
<dbReference type="OrthoDB" id="5987290at2759"/>
<dbReference type="AlphaFoldDB" id="A0A3M6UVJ6"/>
<name>A0A3M6UVJ6_POCDA</name>
<keyword evidence="4" id="KW-1185">Reference proteome</keyword>
<dbReference type="GO" id="GO:0003824">
    <property type="term" value="F:catalytic activity"/>
    <property type="evidence" value="ECO:0007669"/>
    <property type="project" value="InterPro"/>
</dbReference>
<dbReference type="GO" id="GO:0031012">
    <property type="term" value="C:extracellular matrix"/>
    <property type="evidence" value="ECO:0007669"/>
    <property type="project" value="TreeGrafter"/>
</dbReference>
<reference evidence="3 4" key="1">
    <citation type="journal article" date="2018" name="Sci. Rep.">
        <title>Comparative analysis of the Pocillopora damicornis genome highlights role of immune system in coral evolution.</title>
        <authorList>
            <person name="Cunning R."/>
            <person name="Bay R.A."/>
            <person name="Gillette P."/>
            <person name="Baker A.C."/>
            <person name="Traylor-Knowles N."/>
        </authorList>
    </citation>
    <scope>NUCLEOTIDE SEQUENCE [LARGE SCALE GENOMIC DNA]</scope>
    <source>
        <strain evidence="3">RSMAS</strain>
        <tissue evidence="3">Whole animal</tissue>
    </source>
</reference>
<dbReference type="EMBL" id="RCHS01000628">
    <property type="protein sequence ID" value="RMX57619.1"/>
    <property type="molecule type" value="Genomic_DNA"/>
</dbReference>
<evidence type="ECO:0000259" key="2">
    <source>
        <dbReference type="Pfam" id="PF14529"/>
    </source>
</evidence>
<feature type="domain" description="Endonuclease/exonuclease/phosphatase" evidence="2">
    <location>
        <begin position="2"/>
        <end position="93"/>
    </location>
</feature>
<dbReference type="Pfam" id="PF14529">
    <property type="entry name" value="Exo_endo_phos_2"/>
    <property type="match status" value="1"/>
</dbReference>
<evidence type="ECO:0000256" key="1">
    <source>
        <dbReference type="SAM" id="MobiDB-lite"/>
    </source>
</evidence>
<comment type="caution">
    <text evidence="3">The sequence shown here is derived from an EMBL/GenBank/DDBJ whole genome shotgun (WGS) entry which is preliminary data.</text>
</comment>
<dbReference type="PANTHER" id="PTHR33395">
    <property type="entry name" value="TRANSCRIPTASE, PUTATIVE-RELATED-RELATED"/>
    <property type="match status" value="1"/>
</dbReference>
<sequence>MLEKVWSTRKNIVILGDLNSDLSFKRNKDAESHFGKRLRRILRSYGMKCIIKEPTRISDTAQTLIDLIIVSHPEKITLAGVSHLGISDHSFVYANLRMRKEKSPLRIKTINNYRTFNQQKFRNDIESAPWSVCEIFDDIDDQVWAWQHLYQRIVSDHISTRQGISDHSFEYANLRMRKEMSPLRIKTTNNYRTFNQRKFRNDIESAPWKISYWRGQFTESKNSKNFWRIVRKTQGKNPRKPIPPVQDSDGKILMNDYDKAEEMNNY</sequence>
<evidence type="ECO:0000313" key="4">
    <source>
        <dbReference type="Proteomes" id="UP000275408"/>
    </source>
</evidence>
<dbReference type="InterPro" id="IPR005135">
    <property type="entry name" value="Endo/exonuclease/phosphatase"/>
</dbReference>
<feature type="region of interest" description="Disordered" evidence="1">
    <location>
        <begin position="234"/>
        <end position="253"/>
    </location>
</feature>